<organism evidence="1 2">
    <name type="scientific">Methanosphaera stadtmanae (strain ATCC 43021 / DSM 3091 / JCM 11832 / MCB-3)</name>
    <dbReference type="NCBI Taxonomy" id="339860"/>
    <lineage>
        <taxon>Archaea</taxon>
        <taxon>Methanobacteriati</taxon>
        <taxon>Methanobacteriota</taxon>
        <taxon>Methanomada group</taxon>
        <taxon>Methanobacteria</taxon>
        <taxon>Methanobacteriales</taxon>
        <taxon>Methanobacteriaceae</taxon>
        <taxon>Methanosphaera</taxon>
    </lineage>
</organism>
<sequence>MNCVIKFLEENPLVYLATNGLDNNSKIRPILYYFEEDEKPYFCTSNKKNQCIKKCKKKF</sequence>
<dbReference type="SUPFAM" id="SSF50475">
    <property type="entry name" value="FMN-binding split barrel"/>
    <property type="match status" value="1"/>
</dbReference>
<dbReference type="STRING" id="339860.Msp_1419"/>
<name>Q2NEG3_METST</name>
<dbReference type="Gene3D" id="2.30.110.10">
    <property type="entry name" value="Electron Transport, Fmn-binding Protein, Chain A"/>
    <property type="match status" value="1"/>
</dbReference>
<gene>
    <name evidence="1" type="ordered locus">Msp_1419</name>
</gene>
<dbReference type="GeneID" id="70676360"/>
<evidence type="ECO:0000313" key="1">
    <source>
        <dbReference type="EMBL" id="ABC57790.1"/>
    </source>
</evidence>
<reference evidence="1 2" key="1">
    <citation type="journal article" date="2006" name="J. Bacteriol.">
        <title>The genome sequence of Methanosphaera stadtmanae reveals why this human intestinal archaeon is restricted to methanol and H2 for methane formation and ATP synthesis.</title>
        <authorList>
            <person name="Fricke W.F."/>
            <person name="Seedorf H."/>
            <person name="Henne A."/>
            <person name="Kruer M."/>
            <person name="Liesegang H."/>
            <person name="Hedderich R."/>
            <person name="Gottschalk G."/>
            <person name="Thauer R.K."/>
        </authorList>
    </citation>
    <scope>NUCLEOTIDE SEQUENCE [LARGE SCALE GENOMIC DNA]</scope>
    <source>
        <strain evidence="2">ATCC 43021 / DSM 3091 / JCM 11832 / MCB-3</strain>
    </source>
</reference>
<dbReference type="KEGG" id="mst:Msp_1419"/>
<evidence type="ECO:0000313" key="2">
    <source>
        <dbReference type="Proteomes" id="UP000001931"/>
    </source>
</evidence>
<dbReference type="AlphaFoldDB" id="Q2NEG3"/>
<protein>
    <submittedName>
        <fullName evidence="1">Uncharacterized protein</fullName>
    </submittedName>
</protein>
<dbReference type="RefSeq" id="WP_011406989.1">
    <property type="nucleotide sequence ID" value="NC_007681.1"/>
</dbReference>
<proteinExistence type="predicted"/>
<keyword evidence="2" id="KW-1185">Reference proteome</keyword>
<dbReference type="Proteomes" id="UP000001931">
    <property type="component" value="Chromosome"/>
</dbReference>
<dbReference type="eggNOG" id="arCOG00528">
    <property type="taxonomic scope" value="Archaea"/>
</dbReference>
<dbReference type="HOGENOM" id="CLU_210070_0_0_2"/>
<dbReference type="EMBL" id="CP000102">
    <property type="protein sequence ID" value="ABC57790.1"/>
    <property type="molecule type" value="Genomic_DNA"/>
</dbReference>
<accession>Q2NEG3</accession>
<dbReference type="InterPro" id="IPR012349">
    <property type="entry name" value="Split_barrel_FMN-bd"/>
</dbReference>